<dbReference type="RefSeq" id="WP_074107484.1">
    <property type="nucleotide sequence ID" value="NZ_LVWI01000036.1"/>
</dbReference>
<sequence length="226" mass="25957">MLLTTLEKESNAQLTDFKKLISEKVQQGKLLSVLQLLMKITRGLTEEDAEDFRNEFIGDLMELLKDACDSVLKCRNCCTVFRFRHCKNPRDHQNDEIHAIELTCEGCGDYFTFAEDRERVSYFNFNVLKKVDNLRRRGRGLAIKVTLGGLVEPALLKVNNGEWPVVWIDAYQIFKAEDVQVYWERAKAIIKRIKLNTSNGDKCFRVDDGVVYSLTTQTVIVPQEAG</sequence>
<dbReference type="EMBL" id="LVWI01000036">
    <property type="protein sequence ID" value="OKP87066.1"/>
    <property type="molecule type" value="Genomic_DNA"/>
</dbReference>
<reference evidence="1 2" key="1">
    <citation type="submission" date="2016-03" db="EMBL/GenBank/DDBJ databases">
        <authorList>
            <person name="Sant'Anna F.H."/>
            <person name="Ambrosini A."/>
            <person name="Souza R."/>
            <person name="Bach E."/>
            <person name="Fernandes G."/>
            <person name="Balsanelli E."/>
            <person name="Baura V.A."/>
            <person name="Souza E.M."/>
            <person name="Passaglia L."/>
        </authorList>
    </citation>
    <scope>NUCLEOTIDE SEQUENCE [LARGE SCALE GENOMIC DNA]</scope>
    <source>
        <strain evidence="1 2">P26E</strain>
    </source>
</reference>
<evidence type="ECO:0000313" key="2">
    <source>
        <dbReference type="Proteomes" id="UP000186058"/>
    </source>
</evidence>
<name>A0ABX3ESP9_9BACL</name>
<accession>A0ABX3ESP9</accession>
<evidence type="ECO:0000313" key="1">
    <source>
        <dbReference type="EMBL" id="OKP87066.1"/>
    </source>
</evidence>
<comment type="caution">
    <text evidence="1">The sequence shown here is derived from an EMBL/GenBank/DDBJ whole genome shotgun (WGS) entry which is preliminary data.</text>
</comment>
<protein>
    <submittedName>
        <fullName evidence="1">Uncharacterized protein</fullName>
    </submittedName>
</protein>
<gene>
    <name evidence="1" type="ORF">A3844_11255</name>
</gene>
<keyword evidence="2" id="KW-1185">Reference proteome</keyword>
<proteinExistence type="predicted"/>
<organism evidence="1 2">
    <name type="scientific">Paenibacillus helianthi</name>
    <dbReference type="NCBI Taxonomy" id="1349432"/>
    <lineage>
        <taxon>Bacteria</taxon>
        <taxon>Bacillati</taxon>
        <taxon>Bacillota</taxon>
        <taxon>Bacilli</taxon>
        <taxon>Bacillales</taxon>
        <taxon>Paenibacillaceae</taxon>
        <taxon>Paenibacillus</taxon>
    </lineage>
</organism>
<dbReference type="Proteomes" id="UP000186058">
    <property type="component" value="Unassembled WGS sequence"/>
</dbReference>